<dbReference type="Proteomes" id="UP000323569">
    <property type="component" value="Unassembled WGS sequence"/>
</dbReference>
<evidence type="ECO:0000313" key="2">
    <source>
        <dbReference type="Proteomes" id="UP000323569"/>
    </source>
</evidence>
<evidence type="ECO:0000313" key="1">
    <source>
        <dbReference type="EMBL" id="GCA69227.1"/>
    </source>
</evidence>
<organism evidence="1 2">
    <name type="scientific">Microcystis aeruginosa NIES-2519</name>
    <dbReference type="NCBI Taxonomy" id="2303981"/>
    <lineage>
        <taxon>Bacteria</taxon>
        <taxon>Bacillati</taxon>
        <taxon>Cyanobacteriota</taxon>
        <taxon>Cyanophyceae</taxon>
        <taxon>Oscillatoriophycideae</taxon>
        <taxon>Chroococcales</taxon>
        <taxon>Microcystaceae</taxon>
        <taxon>Microcystis</taxon>
    </lineage>
</organism>
<gene>
    <name evidence="1" type="ORF">MiYa_00752</name>
</gene>
<dbReference type="EMBL" id="BHVO01000007">
    <property type="protein sequence ID" value="GCA69227.1"/>
    <property type="molecule type" value="Genomic_DNA"/>
</dbReference>
<dbReference type="AlphaFoldDB" id="A0A5A5R7Q2"/>
<name>A0A5A5R7Q2_MICAE</name>
<comment type="caution">
    <text evidence="1">The sequence shown here is derived from an EMBL/GenBank/DDBJ whole genome shotgun (WGS) entry which is preliminary data.</text>
</comment>
<protein>
    <submittedName>
        <fullName evidence="1">Uncharacterized protein</fullName>
    </submittedName>
</protein>
<sequence length="74" mass="8062">MICQMNNPSTLAFSSVQRTSHELVKKSKRMKIIVNSIPNLVPLILHFGGRLPEEKCIKVLGMLVAGGGDSCPIN</sequence>
<accession>A0A5A5R7Q2</accession>
<proteinExistence type="predicted"/>
<reference evidence="1 2" key="1">
    <citation type="submission" date="2018-09" db="EMBL/GenBank/DDBJ databases">
        <title>Evolutionary history of phycoerythrin pigmentation in the water bloom-forming cyanobacterium Microcystis aeruginosa.</title>
        <authorList>
            <person name="Tanabe Y."/>
            <person name="Tanabe Y."/>
            <person name="Yamaguchi H."/>
        </authorList>
    </citation>
    <scope>NUCLEOTIDE SEQUENCE [LARGE SCALE GENOMIC DNA]</scope>
    <source>
        <strain evidence="1 2">NIES-2519</strain>
    </source>
</reference>